<keyword evidence="1" id="KW-0472">Membrane</keyword>
<dbReference type="OMA" id="RNANSMF"/>
<feature type="signal peptide" evidence="2">
    <location>
        <begin position="1"/>
        <end position="34"/>
    </location>
</feature>
<gene>
    <name evidence="3" type="primary">Dvir\GJ23547</name>
    <name evidence="3" type="ORF">Dvir_GJ23547</name>
</gene>
<evidence type="ECO:0000313" key="3">
    <source>
        <dbReference type="EMBL" id="EDW66569.1"/>
    </source>
</evidence>
<dbReference type="EMBL" id="CH940650">
    <property type="protein sequence ID" value="EDW66569.1"/>
    <property type="molecule type" value="Genomic_DNA"/>
</dbReference>
<dbReference type="OrthoDB" id="6363452at2759"/>
<evidence type="ECO:0000313" key="4">
    <source>
        <dbReference type="Proteomes" id="UP000008792"/>
    </source>
</evidence>
<proteinExistence type="predicted"/>
<dbReference type="STRING" id="7244.B4LWD2"/>
<accession>B4LWD2</accession>
<dbReference type="HOGENOM" id="CLU_106441_0_0_1"/>
<organism evidence="3 4">
    <name type="scientific">Drosophila virilis</name>
    <name type="common">Fruit fly</name>
    <dbReference type="NCBI Taxonomy" id="7244"/>
    <lineage>
        <taxon>Eukaryota</taxon>
        <taxon>Metazoa</taxon>
        <taxon>Ecdysozoa</taxon>
        <taxon>Arthropoda</taxon>
        <taxon>Hexapoda</taxon>
        <taxon>Insecta</taxon>
        <taxon>Pterygota</taxon>
        <taxon>Neoptera</taxon>
        <taxon>Endopterygota</taxon>
        <taxon>Diptera</taxon>
        <taxon>Brachycera</taxon>
        <taxon>Muscomorpha</taxon>
        <taxon>Ephydroidea</taxon>
        <taxon>Drosophilidae</taxon>
        <taxon>Drosophila</taxon>
    </lineage>
</organism>
<keyword evidence="4" id="KW-1185">Reference proteome</keyword>
<keyword evidence="1" id="KW-1133">Transmembrane helix</keyword>
<feature type="transmembrane region" description="Helical" evidence="1">
    <location>
        <begin position="104"/>
        <end position="125"/>
    </location>
</feature>
<keyword evidence="1" id="KW-0812">Transmembrane</keyword>
<dbReference type="eggNOG" id="ENOG502S7VZ">
    <property type="taxonomic scope" value="Eukaryota"/>
</dbReference>
<dbReference type="Proteomes" id="UP000008792">
    <property type="component" value="Unassembled WGS sequence"/>
</dbReference>
<dbReference type="KEGG" id="dvi:6631251"/>
<keyword evidence="2" id="KW-0732">Signal</keyword>
<feature type="chain" id="PRO_5002816782" evidence="2">
    <location>
        <begin position="35"/>
        <end position="238"/>
    </location>
</feature>
<evidence type="ECO:0000256" key="2">
    <source>
        <dbReference type="SAM" id="SignalP"/>
    </source>
</evidence>
<dbReference type="PhylomeDB" id="B4LWD2"/>
<sequence length="238" mass="25307">MTATTINKTQANWSYATTLWLSLTLLAVLSCCQAASVSLQLQPLESSANILNDSQIEMRPLSWLRSAQDMFASPAGHVVVQVAKELLHRSAGNSQVLSLNLTNLLIIVLLKVLIFSAGLLGAGHWSSYGHGYARSASRIDGTSGLGITSGDDYLIMGFLAAQGAGHDDCLYAAACACPNAAYEYAKAARALLGAIQIFQGAPLEKPRYNDLIVLMERAAYDGYRGASCNTTQSCDGLL</sequence>
<dbReference type="InParanoid" id="B4LWD2"/>
<evidence type="ECO:0000256" key="1">
    <source>
        <dbReference type="SAM" id="Phobius"/>
    </source>
</evidence>
<reference evidence="3 4" key="1">
    <citation type="journal article" date="2007" name="Nature">
        <title>Evolution of genes and genomes on the Drosophila phylogeny.</title>
        <authorList>
            <consortium name="Drosophila 12 Genomes Consortium"/>
            <person name="Clark A.G."/>
            <person name="Eisen M.B."/>
            <person name="Smith D.R."/>
            <person name="Bergman C.M."/>
            <person name="Oliver B."/>
            <person name="Markow T.A."/>
            <person name="Kaufman T.C."/>
            <person name="Kellis M."/>
            <person name="Gelbart W."/>
            <person name="Iyer V.N."/>
            <person name="Pollard D.A."/>
            <person name="Sackton T.B."/>
            <person name="Larracuente A.M."/>
            <person name="Singh N.D."/>
            <person name="Abad J.P."/>
            <person name="Abt D.N."/>
            <person name="Adryan B."/>
            <person name="Aguade M."/>
            <person name="Akashi H."/>
            <person name="Anderson W.W."/>
            <person name="Aquadro C.F."/>
            <person name="Ardell D.H."/>
            <person name="Arguello R."/>
            <person name="Artieri C.G."/>
            <person name="Barbash D.A."/>
            <person name="Barker D."/>
            <person name="Barsanti P."/>
            <person name="Batterham P."/>
            <person name="Batzoglou S."/>
            <person name="Begun D."/>
            <person name="Bhutkar A."/>
            <person name="Blanco E."/>
            <person name="Bosak S.A."/>
            <person name="Bradley R.K."/>
            <person name="Brand A.D."/>
            <person name="Brent M.R."/>
            <person name="Brooks A.N."/>
            <person name="Brown R.H."/>
            <person name="Butlin R.K."/>
            <person name="Caggese C."/>
            <person name="Calvi B.R."/>
            <person name="Bernardo de Carvalho A."/>
            <person name="Caspi A."/>
            <person name="Castrezana S."/>
            <person name="Celniker S.E."/>
            <person name="Chang J.L."/>
            <person name="Chapple C."/>
            <person name="Chatterji S."/>
            <person name="Chinwalla A."/>
            <person name="Civetta A."/>
            <person name="Clifton S.W."/>
            <person name="Comeron J.M."/>
            <person name="Costello J.C."/>
            <person name="Coyne J.A."/>
            <person name="Daub J."/>
            <person name="David R.G."/>
            <person name="Delcher A.L."/>
            <person name="Delehaunty K."/>
            <person name="Do C.B."/>
            <person name="Ebling H."/>
            <person name="Edwards K."/>
            <person name="Eickbush T."/>
            <person name="Evans J.D."/>
            <person name="Filipski A."/>
            <person name="Findeiss S."/>
            <person name="Freyhult E."/>
            <person name="Fulton L."/>
            <person name="Fulton R."/>
            <person name="Garcia A.C."/>
            <person name="Gardiner A."/>
            <person name="Garfield D.A."/>
            <person name="Garvin B.E."/>
            <person name="Gibson G."/>
            <person name="Gilbert D."/>
            <person name="Gnerre S."/>
            <person name="Godfrey J."/>
            <person name="Good R."/>
            <person name="Gotea V."/>
            <person name="Gravely B."/>
            <person name="Greenberg A.J."/>
            <person name="Griffiths-Jones S."/>
            <person name="Gross S."/>
            <person name="Guigo R."/>
            <person name="Gustafson E.A."/>
            <person name="Haerty W."/>
            <person name="Hahn M.W."/>
            <person name="Halligan D.L."/>
            <person name="Halpern A.L."/>
            <person name="Halter G.M."/>
            <person name="Han M.V."/>
            <person name="Heger A."/>
            <person name="Hillier L."/>
            <person name="Hinrichs A.S."/>
            <person name="Holmes I."/>
            <person name="Hoskins R.A."/>
            <person name="Hubisz M.J."/>
            <person name="Hultmark D."/>
            <person name="Huntley M.A."/>
            <person name="Jaffe D.B."/>
            <person name="Jagadeeshan S."/>
            <person name="Jeck W.R."/>
            <person name="Johnson J."/>
            <person name="Jones C.D."/>
            <person name="Jordan W.C."/>
            <person name="Karpen G.H."/>
            <person name="Kataoka E."/>
            <person name="Keightley P.D."/>
            <person name="Kheradpour P."/>
            <person name="Kirkness E.F."/>
            <person name="Koerich L.B."/>
            <person name="Kristiansen K."/>
            <person name="Kudrna D."/>
            <person name="Kulathinal R.J."/>
            <person name="Kumar S."/>
            <person name="Kwok R."/>
            <person name="Lander E."/>
            <person name="Langley C.H."/>
            <person name="Lapoint R."/>
            <person name="Lazzaro B.P."/>
            <person name="Lee S.J."/>
            <person name="Levesque L."/>
            <person name="Li R."/>
            <person name="Lin C.F."/>
            <person name="Lin M.F."/>
            <person name="Lindblad-Toh K."/>
            <person name="Llopart A."/>
            <person name="Long M."/>
            <person name="Low L."/>
            <person name="Lozovsky E."/>
            <person name="Lu J."/>
            <person name="Luo M."/>
            <person name="Machado C.A."/>
            <person name="Makalowski W."/>
            <person name="Marzo M."/>
            <person name="Matsuda M."/>
            <person name="Matzkin L."/>
            <person name="McAllister B."/>
            <person name="McBride C.S."/>
            <person name="McKernan B."/>
            <person name="McKernan K."/>
            <person name="Mendez-Lago M."/>
            <person name="Minx P."/>
            <person name="Mollenhauer M.U."/>
            <person name="Montooth K."/>
            <person name="Mount S.M."/>
            <person name="Mu X."/>
            <person name="Myers E."/>
            <person name="Negre B."/>
            <person name="Newfeld S."/>
            <person name="Nielsen R."/>
            <person name="Noor M.A."/>
            <person name="O'Grady P."/>
            <person name="Pachter L."/>
            <person name="Papaceit M."/>
            <person name="Parisi M.J."/>
            <person name="Parisi M."/>
            <person name="Parts L."/>
            <person name="Pedersen J.S."/>
            <person name="Pesole G."/>
            <person name="Phillippy A.M."/>
            <person name="Ponting C.P."/>
            <person name="Pop M."/>
            <person name="Porcelli D."/>
            <person name="Powell J.R."/>
            <person name="Prohaska S."/>
            <person name="Pruitt K."/>
            <person name="Puig M."/>
            <person name="Quesneville H."/>
            <person name="Ram K.R."/>
            <person name="Rand D."/>
            <person name="Rasmussen M.D."/>
            <person name="Reed L.K."/>
            <person name="Reenan R."/>
            <person name="Reily A."/>
            <person name="Remington K.A."/>
            <person name="Rieger T.T."/>
            <person name="Ritchie M.G."/>
            <person name="Robin C."/>
            <person name="Rogers Y.H."/>
            <person name="Rohde C."/>
            <person name="Rozas J."/>
            <person name="Rubenfield M.J."/>
            <person name="Ruiz A."/>
            <person name="Russo S."/>
            <person name="Salzberg S.L."/>
            <person name="Sanchez-Gracia A."/>
            <person name="Saranga D.J."/>
            <person name="Sato H."/>
            <person name="Schaeffer S.W."/>
            <person name="Schatz M.C."/>
            <person name="Schlenke T."/>
            <person name="Schwartz R."/>
            <person name="Segarra C."/>
            <person name="Singh R.S."/>
            <person name="Sirot L."/>
            <person name="Sirota M."/>
            <person name="Sisneros N.B."/>
            <person name="Smith C.D."/>
            <person name="Smith T.F."/>
            <person name="Spieth J."/>
            <person name="Stage D.E."/>
            <person name="Stark A."/>
            <person name="Stephan W."/>
            <person name="Strausberg R.L."/>
            <person name="Strempel S."/>
            <person name="Sturgill D."/>
            <person name="Sutton G."/>
            <person name="Sutton G.G."/>
            <person name="Tao W."/>
            <person name="Teichmann S."/>
            <person name="Tobari Y.N."/>
            <person name="Tomimura Y."/>
            <person name="Tsolas J.M."/>
            <person name="Valente V.L."/>
            <person name="Venter E."/>
            <person name="Venter J.C."/>
            <person name="Vicario S."/>
            <person name="Vieira F.G."/>
            <person name="Vilella A.J."/>
            <person name="Villasante A."/>
            <person name="Walenz B."/>
            <person name="Wang J."/>
            <person name="Wasserman M."/>
            <person name="Watts T."/>
            <person name="Wilson D."/>
            <person name="Wilson R.K."/>
            <person name="Wing R.A."/>
            <person name="Wolfner M.F."/>
            <person name="Wong A."/>
            <person name="Wong G.K."/>
            <person name="Wu C.I."/>
            <person name="Wu G."/>
            <person name="Yamamoto D."/>
            <person name="Yang H.P."/>
            <person name="Yang S.P."/>
            <person name="Yorke J.A."/>
            <person name="Yoshida K."/>
            <person name="Zdobnov E."/>
            <person name="Zhang P."/>
            <person name="Zhang Y."/>
            <person name="Zimin A.V."/>
            <person name="Baldwin J."/>
            <person name="Abdouelleil A."/>
            <person name="Abdulkadir J."/>
            <person name="Abebe A."/>
            <person name="Abera B."/>
            <person name="Abreu J."/>
            <person name="Acer S.C."/>
            <person name="Aftuck L."/>
            <person name="Alexander A."/>
            <person name="An P."/>
            <person name="Anderson E."/>
            <person name="Anderson S."/>
            <person name="Arachi H."/>
            <person name="Azer M."/>
            <person name="Bachantsang P."/>
            <person name="Barry A."/>
            <person name="Bayul T."/>
            <person name="Berlin A."/>
            <person name="Bessette D."/>
            <person name="Bloom T."/>
            <person name="Blye J."/>
            <person name="Boguslavskiy L."/>
            <person name="Bonnet C."/>
            <person name="Boukhgalter B."/>
            <person name="Bourzgui I."/>
            <person name="Brown A."/>
            <person name="Cahill P."/>
            <person name="Channer S."/>
            <person name="Cheshatsang Y."/>
            <person name="Chuda L."/>
            <person name="Citroen M."/>
            <person name="Collymore A."/>
            <person name="Cooke P."/>
            <person name="Costello M."/>
            <person name="D'Aco K."/>
            <person name="Daza R."/>
            <person name="De Haan G."/>
            <person name="DeGray S."/>
            <person name="DeMaso C."/>
            <person name="Dhargay N."/>
            <person name="Dooley K."/>
            <person name="Dooley E."/>
            <person name="Doricent M."/>
            <person name="Dorje P."/>
            <person name="Dorjee K."/>
            <person name="Dupes A."/>
            <person name="Elong R."/>
            <person name="Falk J."/>
            <person name="Farina A."/>
            <person name="Faro S."/>
            <person name="Ferguson D."/>
            <person name="Fisher S."/>
            <person name="Foley C.D."/>
            <person name="Franke A."/>
            <person name="Friedrich D."/>
            <person name="Gadbois L."/>
            <person name="Gearin G."/>
            <person name="Gearin C.R."/>
            <person name="Giannoukos G."/>
            <person name="Goode T."/>
            <person name="Graham J."/>
            <person name="Grandbois E."/>
            <person name="Grewal S."/>
            <person name="Gyaltsen K."/>
            <person name="Hafez N."/>
            <person name="Hagos B."/>
            <person name="Hall J."/>
            <person name="Henson C."/>
            <person name="Hollinger A."/>
            <person name="Honan T."/>
            <person name="Huard M.D."/>
            <person name="Hughes L."/>
            <person name="Hurhula B."/>
            <person name="Husby M.E."/>
            <person name="Kamat A."/>
            <person name="Kanga B."/>
            <person name="Kashin S."/>
            <person name="Khazanovich D."/>
            <person name="Kisner P."/>
            <person name="Lance K."/>
            <person name="Lara M."/>
            <person name="Lee W."/>
            <person name="Lennon N."/>
            <person name="Letendre F."/>
            <person name="LeVine R."/>
            <person name="Lipovsky A."/>
            <person name="Liu X."/>
            <person name="Liu J."/>
            <person name="Liu S."/>
            <person name="Lokyitsang T."/>
            <person name="Lokyitsang Y."/>
            <person name="Lubonja R."/>
            <person name="Lui A."/>
            <person name="MacDonald P."/>
            <person name="Magnisalis V."/>
            <person name="Maru K."/>
            <person name="Matthews C."/>
            <person name="McCusker W."/>
            <person name="McDonough S."/>
            <person name="Mehta T."/>
            <person name="Meldrim J."/>
            <person name="Meneus L."/>
            <person name="Mihai O."/>
            <person name="Mihalev A."/>
            <person name="Mihova T."/>
            <person name="Mittelman R."/>
            <person name="Mlenga V."/>
            <person name="Montmayeur A."/>
            <person name="Mulrain L."/>
            <person name="Navidi A."/>
            <person name="Naylor J."/>
            <person name="Negash T."/>
            <person name="Nguyen T."/>
            <person name="Nguyen N."/>
            <person name="Nicol R."/>
            <person name="Norbu C."/>
            <person name="Norbu N."/>
            <person name="Novod N."/>
            <person name="O'Neill B."/>
            <person name="Osman S."/>
            <person name="Markiewicz E."/>
            <person name="Oyono O.L."/>
            <person name="Patti C."/>
            <person name="Phunkhang P."/>
            <person name="Pierre F."/>
            <person name="Priest M."/>
            <person name="Raghuraman S."/>
            <person name="Rege F."/>
            <person name="Reyes R."/>
            <person name="Rise C."/>
            <person name="Rogov P."/>
            <person name="Ross K."/>
            <person name="Ryan E."/>
            <person name="Settipalli S."/>
            <person name="Shea T."/>
            <person name="Sherpa N."/>
            <person name="Shi L."/>
            <person name="Shih D."/>
            <person name="Sparrow T."/>
            <person name="Spaulding J."/>
            <person name="Stalker J."/>
            <person name="Stange-Thomann N."/>
            <person name="Stavropoulos S."/>
            <person name="Stone C."/>
            <person name="Strader C."/>
            <person name="Tesfaye S."/>
            <person name="Thomson T."/>
            <person name="Thoulutsang Y."/>
            <person name="Thoulutsang D."/>
            <person name="Topham K."/>
            <person name="Topping I."/>
            <person name="Tsamla T."/>
            <person name="Vassiliev H."/>
            <person name="Vo A."/>
            <person name="Wangchuk T."/>
            <person name="Wangdi T."/>
            <person name="Weiand M."/>
            <person name="Wilkinson J."/>
            <person name="Wilson A."/>
            <person name="Yadav S."/>
            <person name="Young G."/>
            <person name="Yu Q."/>
            <person name="Zembek L."/>
            <person name="Zhong D."/>
            <person name="Zimmer A."/>
            <person name="Zwirko Z."/>
            <person name="Jaffe D.B."/>
            <person name="Alvarez P."/>
            <person name="Brockman W."/>
            <person name="Butler J."/>
            <person name="Chin C."/>
            <person name="Gnerre S."/>
            <person name="Grabherr M."/>
            <person name="Kleber M."/>
            <person name="Mauceli E."/>
            <person name="MacCallum I."/>
        </authorList>
    </citation>
    <scope>NUCLEOTIDE SEQUENCE [LARGE SCALE GENOMIC DNA]</scope>
    <source>
        <strain evidence="4">Tucson 15010-1051.87</strain>
    </source>
</reference>
<protein>
    <submittedName>
        <fullName evidence="3">Uncharacterized protein</fullName>
    </submittedName>
</protein>
<name>B4LWD2_DROVI</name>
<dbReference type="AlphaFoldDB" id="B4LWD2"/>